<dbReference type="EMBL" id="OMKW01000001">
    <property type="protein sequence ID" value="SPF28726.1"/>
    <property type="molecule type" value="Genomic_DNA"/>
</dbReference>
<dbReference type="InterPro" id="IPR005956">
    <property type="entry name" value="4OHPhenylPyrv_dOase"/>
</dbReference>
<keyword evidence="7" id="KW-0670">Pyruvate</keyword>
<organism evidence="7 8">
    <name type="scientific">Pontivivens insulae</name>
    <dbReference type="NCBI Taxonomy" id="1639689"/>
    <lineage>
        <taxon>Bacteria</taxon>
        <taxon>Pseudomonadati</taxon>
        <taxon>Pseudomonadota</taxon>
        <taxon>Alphaproteobacteria</taxon>
        <taxon>Rhodobacterales</taxon>
        <taxon>Paracoccaceae</taxon>
        <taxon>Pontivivens</taxon>
    </lineage>
</organism>
<dbReference type="InterPro" id="IPR037523">
    <property type="entry name" value="VOC_core"/>
</dbReference>
<dbReference type="SUPFAM" id="SSF54593">
    <property type="entry name" value="Glyoxalase/Bleomycin resistance protein/Dihydroxybiphenyl dioxygenase"/>
    <property type="match status" value="1"/>
</dbReference>
<proteinExistence type="inferred from homology"/>
<evidence type="ECO:0000256" key="3">
    <source>
        <dbReference type="ARBA" id="ARBA00022723"/>
    </source>
</evidence>
<dbReference type="InterPro" id="IPR029068">
    <property type="entry name" value="Glyas_Bleomycin-R_OHBP_Dase"/>
</dbReference>
<feature type="domain" description="VOC" evidence="6">
    <location>
        <begin position="390"/>
        <end position="539"/>
    </location>
</feature>
<dbReference type="InterPro" id="IPR004360">
    <property type="entry name" value="Glyas_Fos-R_dOase_dom"/>
</dbReference>
<keyword evidence="7" id="KW-0560">Oxidoreductase</keyword>
<dbReference type="GO" id="GO:0006572">
    <property type="term" value="P:L-tyrosine catabolic process"/>
    <property type="evidence" value="ECO:0007669"/>
    <property type="project" value="TreeGrafter"/>
</dbReference>
<reference evidence="7 8" key="1">
    <citation type="submission" date="2018-03" db="EMBL/GenBank/DDBJ databases">
        <authorList>
            <person name="Keele B.F."/>
        </authorList>
    </citation>
    <scope>NUCLEOTIDE SEQUENCE [LARGE SCALE GENOMIC DNA]</scope>
    <source>
        <strain evidence="7 8">CeCT 8812</strain>
    </source>
</reference>
<dbReference type="Gene3D" id="3.10.180.10">
    <property type="entry name" value="2,3-Dihydroxybiphenyl 1,2-Dioxygenase, domain 1"/>
    <property type="match status" value="2"/>
</dbReference>
<dbReference type="RefSeq" id="WP_108781401.1">
    <property type="nucleotide sequence ID" value="NZ_OMKW01000001.1"/>
</dbReference>
<dbReference type="Gene3D" id="3.20.20.150">
    <property type="entry name" value="Divalent-metal-dependent TIM barrel enzymes"/>
    <property type="match status" value="2"/>
</dbReference>
<name>A0A2R8A930_9RHOB</name>
<dbReference type="InterPro" id="IPR041736">
    <property type="entry name" value="4OHPhenylPyrv_dOase_N"/>
</dbReference>
<dbReference type="PANTHER" id="PTHR11959:SF1">
    <property type="entry name" value="4-HYDROXYPHENYLPYRUVATE DIOXYGENASE"/>
    <property type="match status" value="1"/>
</dbReference>
<dbReference type="InterPro" id="IPR036237">
    <property type="entry name" value="Xyl_isomerase-like_sf"/>
</dbReference>
<protein>
    <submittedName>
        <fullName evidence="7">4-hydroxyphenylpyruvate dioxygenase</fullName>
        <ecNumber evidence="7">1.13.11.27</ecNumber>
    </submittedName>
</protein>
<dbReference type="Proteomes" id="UP000244932">
    <property type="component" value="Unassembled WGS sequence"/>
</dbReference>
<dbReference type="GO" id="GO:0003868">
    <property type="term" value="F:4-hydroxyphenylpyruvate dioxygenase activity"/>
    <property type="evidence" value="ECO:0007669"/>
    <property type="project" value="UniProtKB-EC"/>
</dbReference>
<keyword evidence="8" id="KW-1185">Reference proteome</keyword>
<keyword evidence="3" id="KW-0479">Metal-binding</keyword>
<dbReference type="Pfam" id="PF00903">
    <property type="entry name" value="Glyoxalase"/>
    <property type="match status" value="1"/>
</dbReference>
<gene>
    <name evidence="7" type="primary">hpd_1</name>
    <name evidence="7" type="ORF">POI8812_01029</name>
</gene>
<comment type="similarity">
    <text evidence="2">Belongs to the 4HPPD family.</text>
</comment>
<dbReference type="AlphaFoldDB" id="A0A2R8A930"/>
<keyword evidence="7" id="KW-0223">Dioxygenase</keyword>
<accession>A0A2R8A930</accession>
<dbReference type="CDD" id="cd08342">
    <property type="entry name" value="HPPD_N_like"/>
    <property type="match status" value="1"/>
</dbReference>
<dbReference type="PANTHER" id="PTHR11959">
    <property type="entry name" value="4-HYDROXYPHENYLPYRUVATE DIOXYGENASE"/>
    <property type="match status" value="1"/>
</dbReference>
<dbReference type="InterPro" id="IPR013022">
    <property type="entry name" value="Xyl_isomerase-like_TIM-brl"/>
</dbReference>
<dbReference type="Pfam" id="PF01261">
    <property type="entry name" value="AP_endonuc_2"/>
    <property type="match status" value="1"/>
</dbReference>
<dbReference type="PROSITE" id="PS51819">
    <property type="entry name" value="VOC"/>
    <property type="match status" value="1"/>
</dbReference>
<evidence type="ECO:0000313" key="8">
    <source>
        <dbReference type="Proteomes" id="UP000244932"/>
    </source>
</evidence>
<evidence type="ECO:0000256" key="1">
    <source>
        <dbReference type="ARBA" id="ARBA00001962"/>
    </source>
</evidence>
<evidence type="ECO:0000256" key="5">
    <source>
        <dbReference type="ARBA" id="ARBA00023004"/>
    </source>
</evidence>
<dbReference type="SUPFAM" id="SSF51658">
    <property type="entry name" value="Xylose isomerase-like"/>
    <property type="match status" value="1"/>
</dbReference>
<dbReference type="GO" id="GO:0046872">
    <property type="term" value="F:metal ion binding"/>
    <property type="evidence" value="ECO:0007669"/>
    <property type="project" value="UniProtKB-KW"/>
</dbReference>
<keyword evidence="5" id="KW-0408">Iron</keyword>
<evidence type="ECO:0000259" key="6">
    <source>
        <dbReference type="PROSITE" id="PS51819"/>
    </source>
</evidence>
<keyword evidence="4" id="KW-0677">Repeat</keyword>
<evidence type="ECO:0000313" key="7">
    <source>
        <dbReference type="EMBL" id="SPF28726.1"/>
    </source>
</evidence>
<dbReference type="Pfam" id="PF14696">
    <property type="entry name" value="Glyoxalase_5"/>
    <property type="match status" value="1"/>
</dbReference>
<dbReference type="EC" id="1.13.11.27" evidence="7"/>
<comment type="cofactor">
    <cofactor evidence="1">
        <name>Fe cation</name>
        <dbReference type="ChEBI" id="CHEBI:24875"/>
    </cofactor>
</comment>
<sequence>MLSISTSLLAGPFKDRLKAISAAGFDAIDLDLTDVAQFGGSIDELRATIAAAGLQVSALGPLPADAAASLINAKIALAKSLGAGCLVVGFDSMETMVIPDPDGIRIAVRPTRRAEDAAIRAITDAHDPLIGLALDSFAVLGDRSRPARLRDIGGAKVFHVTMCDGPQKPMLPGQGTLNLGGFARVLARAGYDGPWSVGNAVDAETSVLNAYRALANALSDAAETEPLLRPATPRLPQKVPVRGVEFVEFTVDAESARELEGVLETLAFRRERQHRSKDVTLWRQGAINIVINRDGAGHAADAFAQHGPCVCDMGLRVGDARQTVARAEALGSAAFAQDVALGELSIPAIRGVGGGVIHFIDENSDLHRVWDIEFEPLPQNAPPPPAGLRRIDHVAQTMRYDEMQNWLLFYLTTFEMTKEPIVNVADPSGVVRSQALATPEGEVRLNLNGAAGAATLAGSFVSGQSGAGVQHLAFSSDDIFETSDHLHSAGFTRLAIPLTYYADTQSAFDLSDAMTEQLRAHNVLYDQDEHGAYFQLYGCSIFGGFFFEIVQRTGRYAGYGARNAPIRLAAQTHLKIQGGAA</sequence>
<evidence type="ECO:0000256" key="4">
    <source>
        <dbReference type="ARBA" id="ARBA00022737"/>
    </source>
</evidence>
<dbReference type="OrthoDB" id="9780241at2"/>
<evidence type="ECO:0000256" key="2">
    <source>
        <dbReference type="ARBA" id="ARBA00005877"/>
    </source>
</evidence>